<dbReference type="InterPro" id="IPR050231">
    <property type="entry name" value="Iron_ascorbate_oxido_reductase"/>
</dbReference>
<dbReference type="Pfam" id="PF03171">
    <property type="entry name" value="2OG-FeII_Oxy"/>
    <property type="match status" value="1"/>
</dbReference>
<comment type="similarity">
    <text evidence="1 2">Belongs to the iron/ascorbate-dependent oxidoreductase family.</text>
</comment>
<dbReference type="Gene3D" id="2.60.120.330">
    <property type="entry name" value="B-lactam Antibiotic, Isopenicillin N Synthase, Chain"/>
    <property type="match status" value="1"/>
</dbReference>
<evidence type="ECO:0000313" key="5">
    <source>
        <dbReference type="Proteomes" id="UP001152607"/>
    </source>
</evidence>
<dbReference type="GO" id="GO:0046872">
    <property type="term" value="F:metal ion binding"/>
    <property type="evidence" value="ECO:0007669"/>
    <property type="project" value="UniProtKB-KW"/>
</dbReference>
<reference evidence="4" key="1">
    <citation type="submission" date="2023-01" db="EMBL/GenBank/DDBJ databases">
        <authorList>
            <person name="Van Ghelder C."/>
            <person name="Rancurel C."/>
        </authorList>
    </citation>
    <scope>NUCLEOTIDE SEQUENCE</scope>
    <source>
        <strain evidence="4">CNCM I-4278</strain>
    </source>
</reference>
<accession>A0A9W4UMI8</accession>
<proteinExistence type="inferred from homology"/>
<dbReference type="Proteomes" id="UP001152607">
    <property type="component" value="Unassembled WGS sequence"/>
</dbReference>
<name>A0A9W4UMI8_9PLEO</name>
<sequence>MAATNFTSIPTIDLSDATSPTKKPVLLSHLRNALLSTGFLYLKNHNIPPQTISSLTAALPLLFALSASSKTAAALQNSPHFLGYSATGSETTAGKQDAREQFEFCTPHFFRADQLHDHGTRRKLRKEEKIYDMLKGPNQYPPAFPALKDTVENYMTALTRLSTQFIRLVAEALELPSDALDSFLSDTNRLKLVHYPSIAGDSEDSGLPAQGVGPHKDSSGWFTFLLQASPPHIHGLQALNKRGEWIDVANLPGTLVVNIGQGFEVITGGVCKATVHRVLGTRPGEDRYSVPFFLGLRRDLRKGEAVGKLGDHFREGRWKRVGGEGECGEMAGVESEEARAVDSKWLSGEYDVWGEAQLRTKIASHRDVGRRFYRDMVEGD</sequence>
<dbReference type="AlphaFoldDB" id="A0A9W4UMI8"/>
<evidence type="ECO:0000256" key="2">
    <source>
        <dbReference type="RuleBase" id="RU003682"/>
    </source>
</evidence>
<dbReference type="EMBL" id="CAOQHR010000008">
    <property type="protein sequence ID" value="CAI6338054.1"/>
    <property type="molecule type" value="Genomic_DNA"/>
</dbReference>
<dbReference type="InterPro" id="IPR005123">
    <property type="entry name" value="Oxoglu/Fe-dep_dioxygenase_dom"/>
</dbReference>
<dbReference type="SMR" id="A0A9W4UMI8"/>
<dbReference type="PANTHER" id="PTHR47990">
    <property type="entry name" value="2-OXOGLUTARATE (2OG) AND FE(II)-DEPENDENT OXYGENASE SUPERFAMILY PROTEIN-RELATED"/>
    <property type="match status" value="1"/>
</dbReference>
<organism evidence="4 5">
    <name type="scientific">Periconia digitata</name>
    <dbReference type="NCBI Taxonomy" id="1303443"/>
    <lineage>
        <taxon>Eukaryota</taxon>
        <taxon>Fungi</taxon>
        <taxon>Dikarya</taxon>
        <taxon>Ascomycota</taxon>
        <taxon>Pezizomycotina</taxon>
        <taxon>Dothideomycetes</taxon>
        <taxon>Pleosporomycetidae</taxon>
        <taxon>Pleosporales</taxon>
        <taxon>Massarineae</taxon>
        <taxon>Periconiaceae</taxon>
        <taxon>Periconia</taxon>
    </lineage>
</organism>
<dbReference type="InterPro" id="IPR044861">
    <property type="entry name" value="IPNS-like_FE2OG_OXY"/>
</dbReference>
<keyword evidence="2" id="KW-0408">Iron</keyword>
<comment type="caution">
    <text evidence="4">The sequence shown here is derived from an EMBL/GenBank/DDBJ whole genome shotgun (WGS) entry which is preliminary data.</text>
</comment>
<dbReference type="SUPFAM" id="SSF51197">
    <property type="entry name" value="Clavaminate synthase-like"/>
    <property type="match status" value="1"/>
</dbReference>
<gene>
    <name evidence="4" type="ORF">PDIGIT_LOCUS11176</name>
</gene>
<keyword evidence="2" id="KW-0479">Metal-binding</keyword>
<dbReference type="InterPro" id="IPR027443">
    <property type="entry name" value="IPNS-like_sf"/>
</dbReference>
<dbReference type="Pfam" id="PF14226">
    <property type="entry name" value="DIOX_N"/>
    <property type="match status" value="1"/>
</dbReference>
<feature type="domain" description="Fe2OG dioxygenase" evidence="3">
    <location>
        <begin position="186"/>
        <end position="296"/>
    </location>
</feature>
<dbReference type="GO" id="GO:0016491">
    <property type="term" value="F:oxidoreductase activity"/>
    <property type="evidence" value="ECO:0007669"/>
    <property type="project" value="UniProtKB-KW"/>
</dbReference>
<dbReference type="PROSITE" id="PS51471">
    <property type="entry name" value="FE2OG_OXY"/>
    <property type="match status" value="1"/>
</dbReference>
<dbReference type="GO" id="GO:0044283">
    <property type="term" value="P:small molecule biosynthetic process"/>
    <property type="evidence" value="ECO:0007669"/>
    <property type="project" value="UniProtKB-ARBA"/>
</dbReference>
<keyword evidence="2" id="KW-0560">Oxidoreductase</keyword>
<protein>
    <recommendedName>
        <fullName evidence="3">Fe2OG dioxygenase domain-containing protein</fullName>
    </recommendedName>
</protein>
<evidence type="ECO:0000259" key="3">
    <source>
        <dbReference type="PROSITE" id="PS51471"/>
    </source>
</evidence>
<keyword evidence="5" id="KW-1185">Reference proteome</keyword>
<dbReference type="OrthoDB" id="627829at2759"/>
<dbReference type="InterPro" id="IPR026992">
    <property type="entry name" value="DIOX_N"/>
</dbReference>
<evidence type="ECO:0000256" key="1">
    <source>
        <dbReference type="ARBA" id="ARBA00008056"/>
    </source>
</evidence>
<evidence type="ECO:0000313" key="4">
    <source>
        <dbReference type="EMBL" id="CAI6338054.1"/>
    </source>
</evidence>